<feature type="compositionally biased region" description="Pro residues" evidence="8">
    <location>
        <begin position="430"/>
        <end position="441"/>
    </location>
</feature>
<feature type="compositionally biased region" description="Pro residues" evidence="8">
    <location>
        <begin position="306"/>
        <end position="327"/>
    </location>
</feature>
<evidence type="ECO:0000256" key="2">
    <source>
        <dbReference type="ARBA" id="ARBA00022527"/>
    </source>
</evidence>
<reference evidence="10 11" key="1">
    <citation type="submission" date="2018-05" db="EMBL/GenBank/DDBJ databases">
        <title>Streptomyces venezuelae.</title>
        <authorList>
            <person name="Kim W."/>
            <person name="Lee N."/>
            <person name="Cho B.-K."/>
        </authorList>
    </citation>
    <scope>NUCLEOTIDE SEQUENCE [LARGE SCALE GENOMIC DNA]</scope>
    <source>
        <strain evidence="10 11">ATCC 21782</strain>
    </source>
</reference>
<dbReference type="RefSeq" id="WP_150210317.1">
    <property type="nucleotide sequence ID" value="NZ_CP029190.1"/>
</dbReference>
<evidence type="ECO:0000256" key="3">
    <source>
        <dbReference type="ARBA" id="ARBA00022679"/>
    </source>
</evidence>
<dbReference type="AlphaFoldDB" id="A0A5P2D739"/>
<evidence type="ECO:0000256" key="6">
    <source>
        <dbReference type="ARBA" id="ARBA00022840"/>
    </source>
</evidence>
<dbReference type="InterPro" id="IPR008271">
    <property type="entry name" value="Ser/Thr_kinase_AS"/>
</dbReference>
<gene>
    <name evidence="10" type="ORF">DEJ50_24815</name>
</gene>
<dbReference type="PROSITE" id="PS00108">
    <property type="entry name" value="PROTEIN_KINASE_ST"/>
    <property type="match status" value="1"/>
</dbReference>
<dbReference type="EC" id="2.7.11.1" evidence="1"/>
<keyword evidence="3" id="KW-0808">Transferase</keyword>
<evidence type="ECO:0000256" key="7">
    <source>
        <dbReference type="PROSITE-ProRule" id="PRU10141"/>
    </source>
</evidence>
<evidence type="ECO:0000313" key="10">
    <source>
        <dbReference type="EMBL" id="QES50573.1"/>
    </source>
</evidence>
<keyword evidence="2 10" id="KW-0723">Serine/threonine-protein kinase</keyword>
<evidence type="ECO:0000256" key="1">
    <source>
        <dbReference type="ARBA" id="ARBA00012513"/>
    </source>
</evidence>
<feature type="compositionally biased region" description="Pro residues" evidence="8">
    <location>
        <begin position="286"/>
        <end position="296"/>
    </location>
</feature>
<keyword evidence="4 7" id="KW-0547">Nucleotide-binding</keyword>
<dbReference type="InterPro" id="IPR000719">
    <property type="entry name" value="Prot_kinase_dom"/>
</dbReference>
<keyword evidence="6 7" id="KW-0067">ATP-binding</keyword>
<feature type="compositionally biased region" description="Pro residues" evidence="8">
    <location>
        <begin position="403"/>
        <end position="417"/>
    </location>
</feature>
<dbReference type="InterPro" id="IPR011009">
    <property type="entry name" value="Kinase-like_dom_sf"/>
</dbReference>
<dbReference type="GO" id="GO:0004674">
    <property type="term" value="F:protein serine/threonine kinase activity"/>
    <property type="evidence" value="ECO:0007669"/>
    <property type="project" value="UniProtKB-KW"/>
</dbReference>
<feature type="region of interest" description="Disordered" evidence="8">
    <location>
        <begin position="273"/>
        <end position="355"/>
    </location>
</feature>
<protein>
    <recommendedName>
        <fullName evidence="1">non-specific serine/threonine protein kinase</fullName>
        <ecNumber evidence="1">2.7.11.1</ecNumber>
    </recommendedName>
</protein>
<evidence type="ECO:0000313" key="11">
    <source>
        <dbReference type="Proteomes" id="UP000325211"/>
    </source>
</evidence>
<evidence type="ECO:0000256" key="8">
    <source>
        <dbReference type="SAM" id="MobiDB-lite"/>
    </source>
</evidence>
<dbReference type="Pfam" id="PF00069">
    <property type="entry name" value="Pkinase"/>
    <property type="match status" value="1"/>
</dbReference>
<dbReference type="PROSITE" id="PS00107">
    <property type="entry name" value="PROTEIN_KINASE_ATP"/>
    <property type="match status" value="1"/>
</dbReference>
<feature type="region of interest" description="Disordered" evidence="8">
    <location>
        <begin position="398"/>
        <end position="449"/>
    </location>
</feature>
<dbReference type="PROSITE" id="PS50011">
    <property type="entry name" value="PROTEIN_KINASE_DOM"/>
    <property type="match status" value="1"/>
</dbReference>
<dbReference type="InterPro" id="IPR017441">
    <property type="entry name" value="Protein_kinase_ATP_BS"/>
</dbReference>
<proteinExistence type="predicted"/>
<dbReference type="PANTHER" id="PTHR43289:SF6">
    <property type="entry name" value="SERINE_THREONINE-PROTEIN KINASE NEKL-3"/>
    <property type="match status" value="1"/>
</dbReference>
<sequence length="561" mass="58889">MSAPGDVIDGRFELVERLGSGGMGTVWRALDRALHRDVAIKEVRPPTGGEDPETLRVLRERVLREARAQARISHPHVVTIHHIVDGDPHPWLVMELLPGNSLQQRLEQGPLRPAEAVRIGREVLSGLRAAHDAGIRHRDVKPANVLLRADGSAVLTDFGIAALQGAASLTLTGEVIGTPEYLAPERIRGADLPASDLWSLGMMLYVCVEGVSPMRRATTLATLAAVLDDPVPAPRRAGVLGSVLAAVLVRDPTQRPDAARLDALLAAVAAGGAVPPEPTRVDRPPVAAPAPPPEPRSPGSRFGPAPVLPERPAPRPPLAAPTPPPYEATPRDALPTLGSGGPVDPAPQTGRRQRLTPPAAAAAVIALALLGVGGYVLFKPEAPGRDDGRNPTVPPVIATTASPPKPTPTPTPTPPLTPTLTPTLTLPTALPTPGPTPPPATPATRPEPEPTGRWIAQLHSEPESTGTAARDRRLAAVRTTVPEALVLRSRDHAALNPGYWVIYAPGPFADGRAALAFCAERGRTTATLCIGRWLSDDRADHGYQCAPPASAPAGRCRRPAT</sequence>
<feature type="domain" description="Protein kinase" evidence="9">
    <location>
        <begin position="12"/>
        <end position="265"/>
    </location>
</feature>
<dbReference type="GO" id="GO:0005524">
    <property type="term" value="F:ATP binding"/>
    <property type="evidence" value="ECO:0007669"/>
    <property type="project" value="UniProtKB-UniRule"/>
</dbReference>
<dbReference type="Gene3D" id="3.30.200.20">
    <property type="entry name" value="Phosphorylase Kinase, domain 1"/>
    <property type="match status" value="1"/>
</dbReference>
<dbReference type="SMART" id="SM00220">
    <property type="entry name" value="S_TKc"/>
    <property type="match status" value="1"/>
</dbReference>
<accession>A0A5P2D739</accession>
<dbReference type="Gene3D" id="1.10.510.10">
    <property type="entry name" value="Transferase(Phosphotransferase) domain 1"/>
    <property type="match status" value="1"/>
</dbReference>
<dbReference type="EMBL" id="CP029190">
    <property type="protein sequence ID" value="QES50573.1"/>
    <property type="molecule type" value="Genomic_DNA"/>
</dbReference>
<evidence type="ECO:0000256" key="5">
    <source>
        <dbReference type="ARBA" id="ARBA00022777"/>
    </source>
</evidence>
<dbReference type="Proteomes" id="UP000325211">
    <property type="component" value="Chromosome"/>
</dbReference>
<name>A0A5P2D739_STRVZ</name>
<feature type="binding site" evidence="7">
    <location>
        <position position="41"/>
    </location>
    <ligand>
        <name>ATP</name>
        <dbReference type="ChEBI" id="CHEBI:30616"/>
    </ligand>
</feature>
<keyword evidence="5 10" id="KW-0418">Kinase</keyword>
<organism evidence="10 11">
    <name type="scientific">Streptomyces venezuelae</name>
    <dbReference type="NCBI Taxonomy" id="54571"/>
    <lineage>
        <taxon>Bacteria</taxon>
        <taxon>Bacillati</taxon>
        <taxon>Actinomycetota</taxon>
        <taxon>Actinomycetes</taxon>
        <taxon>Kitasatosporales</taxon>
        <taxon>Streptomycetaceae</taxon>
        <taxon>Streptomyces</taxon>
    </lineage>
</organism>
<dbReference type="SUPFAM" id="SSF56112">
    <property type="entry name" value="Protein kinase-like (PK-like)"/>
    <property type="match status" value="1"/>
</dbReference>
<evidence type="ECO:0000256" key="4">
    <source>
        <dbReference type="ARBA" id="ARBA00022741"/>
    </source>
</evidence>
<dbReference type="OrthoDB" id="9762169at2"/>
<evidence type="ECO:0000259" key="9">
    <source>
        <dbReference type="PROSITE" id="PS50011"/>
    </source>
</evidence>
<dbReference type="PRINTS" id="PR01217">
    <property type="entry name" value="PRICHEXTENSN"/>
</dbReference>
<dbReference type="PANTHER" id="PTHR43289">
    <property type="entry name" value="MITOGEN-ACTIVATED PROTEIN KINASE KINASE KINASE 20-RELATED"/>
    <property type="match status" value="1"/>
</dbReference>
<feature type="compositionally biased region" description="Low complexity" evidence="8">
    <location>
        <begin position="418"/>
        <end position="429"/>
    </location>
</feature>
<dbReference type="CDD" id="cd14014">
    <property type="entry name" value="STKc_PknB_like"/>
    <property type="match status" value="1"/>
</dbReference>